<dbReference type="Proteomes" id="UP000316759">
    <property type="component" value="Unassembled WGS sequence"/>
</dbReference>
<feature type="region of interest" description="Disordered" evidence="1">
    <location>
        <begin position="18"/>
        <end position="62"/>
    </location>
</feature>
<protein>
    <submittedName>
        <fullName evidence="3">UBX domain-containing protein 6</fullName>
    </submittedName>
</protein>
<evidence type="ECO:0000259" key="2">
    <source>
        <dbReference type="Pfam" id="PF09409"/>
    </source>
</evidence>
<sequence length="494" mass="55670">MSRLLEFFKNKNLERKFSRLGEGKKLGDNSSRDKPSQTPSIKTQHSKSVQIDRPISPSTAASAAADAAIERMNQQNKKPDRSIRNEVKREFEQARRAEQEATVLKDRFTQKVILQDRPAALSRVLFWCPSLFGDSVVGTREEVDKAIDQYLESESSSNLPEAAALILIRHLELTKPPALPDIPISEQPTASEWREKRKQNFSRILNNLIENPQNPTFRRLRIGNQLVSDLLSIQGAGLFFRACKFTEQSLPSLKAMQSDDNELKTDPELERFLLISEEDAADCVHLKRMLDLLNTAEPILAELNRDTKVYAISGSSSGMPSKEQLPDEYFCLNREEVKRLMDQYQRTIEESGMLLTKAMRERLRIQEVRLFRYVLIRVRIPGNFIIQGTFHASDTILSVRTWISDCLAIPGTEYQLWAPPGTVSATRSNAPPTTRRELTIETATLVECGLAPCTLLSLSIPDSNTGTSSPEPRSISSPPQALLRPDLLANLSQL</sequence>
<dbReference type="Pfam" id="PF09409">
    <property type="entry name" value="PUB"/>
    <property type="match status" value="1"/>
</dbReference>
<feature type="compositionally biased region" description="Basic and acidic residues" evidence="1">
    <location>
        <begin position="18"/>
        <end position="35"/>
    </location>
</feature>
<feature type="domain" description="PUB" evidence="2">
    <location>
        <begin position="201"/>
        <end position="287"/>
    </location>
</feature>
<feature type="compositionally biased region" description="Low complexity" evidence="1">
    <location>
        <begin position="468"/>
        <end position="479"/>
    </location>
</feature>
<evidence type="ECO:0000256" key="1">
    <source>
        <dbReference type="SAM" id="MobiDB-lite"/>
    </source>
</evidence>
<organism evidence="3 4">
    <name type="scientific">Fasciola gigantica</name>
    <name type="common">Giant liver fluke</name>
    <dbReference type="NCBI Taxonomy" id="46835"/>
    <lineage>
        <taxon>Eukaryota</taxon>
        <taxon>Metazoa</taxon>
        <taxon>Spiralia</taxon>
        <taxon>Lophotrochozoa</taxon>
        <taxon>Platyhelminthes</taxon>
        <taxon>Trematoda</taxon>
        <taxon>Digenea</taxon>
        <taxon>Plagiorchiida</taxon>
        <taxon>Echinostomata</taxon>
        <taxon>Echinostomatoidea</taxon>
        <taxon>Fasciolidae</taxon>
        <taxon>Fasciola</taxon>
    </lineage>
</organism>
<dbReference type="PANTHER" id="PTHR23153:SF38">
    <property type="entry name" value="UBX DOMAIN-CONTAINING PROTEIN 6"/>
    <property type="match status" value="1"/>
</dbReference>
<comment type="caution">
    <text evidence="3">The sequence shown here is derived from an EMBL/GenBank/DDBJ whole genome shotgun (WGS) entry which is preliminary data.</text>
</comment>
<gene>
    <name evidence="3" type="ORF">FGIG_04404</name>
</gene>
<dbReference type="SUPFAM" id="SSF143503">
    <property type="entry name" value="PUG domain-like"/>
    <property type="match status" value="1"/>
</dbReference>
<dbReference type="InterPro" id="IPR036339">
    <property type="entry name" value="PUB-like_dom_sf"/>
</dbReference>
<dbReference type="SUPFAM" id="SSF54236">
    <property type="entry name" value="Ubiquitin-like"/>
    <property type="match status" value="1"/>
</dbReference>
<dbReference type="AlphaFoldDB" id="A0A504YXE9"/>
<dbReference type="Gene3D" id="3.10.20.90">
    <property type="entry name" value="Phosphatidylinositol 3-kinase Catalytic Subunit, Chain A, domain 1"/>
    <property type="match status" value="1"/>
</dbReference>
<accession>A0A504YXE9</accession>
<dbReference type="InterPro" id="IPR018997">
    <property type="entry name" value="PUB_domain"/>
</dbReference>
<name>A0A504YXE9_FASGI</name>
<dbReference type="InterPro" id="IPR029071">
    <property type="entry name" value="Ubiquitin-like_domsf"/>
</dbReference>
<evidence type="ECO:0000313" key="4">
    <source>
        <dbReference type="Proteomes" id="UP000316759"/>
    </source>
</evidence>
<dbReference type="GO" id="GO:0005737">
    <property type="term" value="C:cytoplasm"/>
    <property type="evidence" value="ECO:0007669"/>
    <property type="project" value="TreeGrafter"/>
</dbReference>
<proteinExistence type="predicted"/>
<reference evidence="3 4" key="1">
    <citation type="submission" date="2019-04" db="EMBL/GenBank/DDBJ databases">
        <title>Annotation for the trematode Fasciola gigantica.</title>
        <authorList>
            <person name="Choi Y.-J."/>
        </authorList>
    </citation>
    <scope>NUCLEOTIDE SEQUENCE [LARGE SCALE GENOMIC DNA]</scope>
    <source>
        <strain evidence="3">Uganda_cow_1</strain>
    </source>
</reference>
<feature type="compositionally biased region" description="Polar residues" evidence="1">
    <location>
        <begin position="36"/>
        <end position="49"/>
    </location>
</feature>
<dbReference type="OrthoDB" id="49605at2759"/>
<dbReference type="EMBL" id="SUNJ01001627">
    <property type="protein sequence ID" value="TPP66582.1"/>
    <property type="molecule type" value="Genomic_DNA"/>
</dbReference>
<feature type="region of interest" description="Disordered" evidence="1">
    <location>
        <begin position="461"/>
        <end position="480"/>
    </location>
</feature>
<dbReference type="Gene3D" id="1.20.58.2190">
    <property type="match status" value="1"/>
</dbReference>
<dbReference type="PANTHER" id="PTHR23153">
    <property type="entry name" value="UBX-RELATED"/>
    <property type="match status" value="1"/>
</dbReference>
<evidence type="ECO:0000313" key="3">
    <source>
        <dbReference type="EMBL" id="TPP66582.1"/>
    </source>
</evidence>
<keyword evidence="4" id="KW-1185">Reference proteome</keyword>
<dbReference type="STRING" id="46835.A0A504YXE9"/>